<dbReference type="Proteomes" id="UP001236500">
    <property type="component" value="Chromosome"/>
</dbReference>
<reference evidence="1 2" key="1">
    <citation type="submission" date="2023-02" db="EMBL/GenBank/DDBJ databases">
        <title>Description and genomic characterization of Microbulbifer bruguierae sp. nov., isolated from the sediment of mangrove plant Bruguiera sexangula.</title>
        <authorList>
            <person name="Long M."/>
        </authorList>
    </citation>
    <scope>NUCLEOTIDE SEQUENCE [LARGE SCALE GENOMIC DNA]</scope>
    <source>
        <strain evidence="1 2">H12</strain>
    </source>
</reference>
<protein>
    <submittedName>
        <fullName evidence="1">Uncharacterized protein</fullName>
    </submittedName>
</protein>
<accession>A0ABY8NGN2</accession>
<gene>
    <name evidence="1" type="ORF">PVT68_18190</name>
</gene>
<dbReference type="EMBL" id="CP118605">
    <property type="protein sequence ID" value="WGL16668.1"/>
    <property type="molecule type" value="Genomic_DNA"/>
</dbReference>
<keyword evidence="2" id="KW-1185">Reference proteome</keyword>
<dbReference type="RefSeq" id="WP_280320492.1">
    <property type="nucleotide sequence ID" value="NZ_CP118605.1"/>
</dbReference>
<evidence type="ECO:0000313" key="1">
    <source>
        <dbReference type="EMBL" id="WGL16668.1"/>
    </source>
</evidence>
<proteinExistence type="predicted"/>
<evidence type="ECO:0000313" key="2">
    <source>
        <dbReference type="Proteomes" id="UP001236500"/>
    </source>
</evidence>
<sequence>MSFVVIELSQGNINNDHLYLSSVIEFFPPSSIGGKNVEFLADSLLEVHSGIGEPVITDIAGDKKIFRKRSWVRQFFKDHQLKPGDKVVIEHTGGNRYHVYPARA</sequence>
<organism evidence="1 2">
    <name type="scientific">Microbulbifer bruguierae</name>
    <dbReference type="NCBI Taxonomy" id="3029061"/>
    <lineage>
        <taxon>Bacteria</taxon>
        <taxon>Pseudomonadati</taxon>
        <taxon>Pseudomonadota</taxon>
        <taxon>Gammaproteobacteria</taxon>
        <taxon>Cellvibrionales</taxon>
        <taxon>Microbulbiferaceae</taxon>
        <taxon>Microbulbifer</taxon>
    </lineage>
</organism>
<name>A0ABY8NGN2_9GAMM</name>